<evidence type="ECO:0000313" key="9">
    <source>
        <dbReference type="EMBL" id="MCR0234060.1"/>
    </source>
</evidence>
<dbReference type="PANTHER" id="PTHR34382:SF7">
    <property type="entry name" value="PTS SYSTEM N,N'-DIACETYLCHITOBIOSE-SPECIFIC EIIA COMPONENT"/>
    <property type="match status" value="1"/>
</dbReference>
<evidence type="ECO:0000256" key="3">
    <source>
        <dbReference type="ARBA" id="ARBA00022679"/>
    </source>
</evidence>
<dbReference type="InterPro" id="IPR036542">
    <property type="entry name" value="PTS_IIA_lac/cel_sf"/>
</dbReference>
<dbReference type="Gene3D" id="1.20.58.80">
    <property type="entry name" value="Phosphotransferase system, lactose/cellobiose-type IIA subunit"/>
    <property type="match status" value="1"/>
</dbReference>
<dbReference type="EMBL" id="CP048838">
    <property type="protein sequence ID" value="QJA04895.1"/>
    <property type="molecule type" value="Genomic_DNA"/>
</dbReference>
<evidence type="ECO:0000256" key="7">
    <source>
        <dbReference type="PROSITE-ProRule" id="PRU00418"/>
    </source>
</evidence>
<evidence type="ECO:0000256" key="5">
    <source>
        <dbReference type="PIRSR" id="PIRSR000699-1"/>
    </source>
</evidence>
<dbReference type="PIRSF" id="PIRSF000699">
    <property type="entry name" value="PTS_IILac_III"/>
    <property type="match status" value="1"/>
</dbReference>
<gene>
    <name evidence="8" type="ORF">CIAN88_05375</name>
    <name evidence="11" type="ORF">G4D54_21890</name>
    <name evidence="10" type="ORF">GT664_15575</name>
    <name evidence="9" type="ORF">MKC95_14895</name>
</gene>
<keyword evidence="2" id="KW-0762">Sugar transport</keyword>
<feature type="binding site" evidence="6">
    <location>
        <position position="79"/>
    </location>
    <ligand>
        <name>Mg(2+)</name>
        <dbReference type="ChEBI" id="CHEBI:18420"/>
        <note>ligand shared between all trimeric partners</note>
    </ligand>
</feature>
<name>A0A099I8G5_CLOIN</name>
<keyword evidence="3" id="KW-0808">Transferase</keyword>
<organism evidence="8 12">
    <name type="scientific">Clostridium innocuum</name>
    <dbReference type="NCBI Taxonomy" id="1522"/>
    <lineage>
        <taxon>Bacteria</taxon>
        <taxon>Bacillati</taxon>
        <taxon>Bacillota</taxon>
        <taxon>Clostridia</taxon>
        <taxon>Eubacteriales</taxon>
        <taxon>Clostridiaceae</taxon>
        <taxon>Clostridium</taxon>
    </lineage>
</organism>
<keyword evidence="6" id="KW-0460">Magnesium</keyword>
<evidence type="ECO:0000256" key="4">
    <source>
        <dbReference type="ARBA" id="ARBA00022683"/>
    </source>
</evidence>
<dbReference type="Proteomes" id="UP001203972">
    <property type="component" value="Unassembled WGS sequence"/>
</dbReference>
<dbReference type="PANTHER" id="PTHR34382">
    <property type="entry name" value="PTS SYSTEM N,N'-DIACETYLCHITOBIOSE-SPECIFIC EIIA COMPONENT"/>
    <property type="match status" value="1"/>
</dbReference>
<reference evidence="8 12" key="1">
    <citation type="submission" date="2014-08" db="EMBL/GenBank/DDBJ databases">
        <title>Clostridium innocuum, an unnegligible vancomycin-resistant pathogen causing extra-intestinal infections.</title>
        <authorList>
            <person name="Feng Y."/>
            <person name="Chiu C.-H."/>
        </authorList>
    </citation>
    <scope>NUCLEOTIDE SEQUENCE [LARGE SCALE GENOMIC DNA]</scope>
    <source>
        <strain evidence="8 12">AN88</strain>
    </source>
</reference>
<evidence type="ECO:0000313" key="13">
    <source>
        <dbReference type="Proteomes" id="UP000503330"/>
    </source>
</evidence>
<keyword evidence="1" id="KW-0813">Transport</keyword>
<evidence type="ECO:0000313" key="10">
    <source>
        <dbReference type="EMBL" id="MZH57129.1"/>
    </source>
</evidence>
<feature type="active site" description="Tele-phosphohistidine intermediate" evidence="5">
    <location>
        <position position="76"/>
    </location>
</feature>
<dbReference type="EMBL" id="WWTN01000030">
    <property type="protein sequence ID" value="MZH57129.1"/>
    <property type="molecule type" value="Genomic_DNA"/>
</dbReference>
<feature type="modified residue" description="Phosphohistidine; by HPr" evidence="7">
    <location>
        <position position="76"/>
    </location>
</feature>
<dbReference type="GO" id="GO:0016740">
    <property type="term" value="F:transferase activity"/>
    <property type="evidence" value="ECO:0007669"/>
    <property type="project" value="UniProtKB-KW"/>
</dbReference>
<proteinExistence type="predicted"/>
<evidence type="ECO:0000256" key="2">
    <source>
        <dbReference type="ARBA" id="ARBA00022597"/>
    </source>
</evidence>
<reference evidence="9" key="4">
    <citation type="journal article" date="2022" name="Clin. Infect. Dis.">
        <title>Association between Clostridium innocuum and antibiotic-associated diarrhea in adults and children: A cross-sectional study and comparative genomics analysis.</title>
        <authorList>
            <person name="Cherny K.E."/>
            <person name="Muscat E.B."/>
            <person name="Balaji A."/>
            <person name="Mukherjee J."/>
            <person name="Ozer E.A."/>
            <person name="Angarone M.P."/>
            <person name="Hauser A.R."/>
            <person name="Sichel J.S."/>
            <person name="Amponsah E."/>
            <person name="Kociolek L.K."/>
        </authorList>
    </citation>
    <scope>NUCLEOTIDE SEQUENCE</scope>
    <source>
        <strain evidence="9">NU1-AC-029v</strain>
    </source>
</reference>
<comment type="cofactor">
    <cofactor evidence="6">
        <name>Mg(2+)</name>
        <dbReference type="ChEBI" id="CHEBI:18420"/>
    </cofactor>
    <text evidence="6">Binds 1 Mg(2+) ion per trimer.</text>
</comment>
<keyword evidence="4" id="KW-0598">Phosphotransferase system</keyword>
<dbReference type="InterPro" id="IPR003188">
    <property type="entry name" value="PTS_IIA_lac/cel"/>
</dbReference>
<evidence type="ECO:0000313" key="12">
    <source>
        <dbReference type="Proteomes" id="UP000030008"/>
    </source>
</evidence>
<accession>A0A099I8G5</accession>
<evidence type="ECO:0000256" key="1">
    <source>
        <dbReference type="ARBA" id="ARBA00022448"/>
    </source>
</evidence>
<keyword evidence="6" id="KW-0479">Metal-binding</keyword>
<dbReference type="SUPFAM" id="SSF46973">
    <property type="entry name" value="Enzyme IIa from lactose specific PTS, IIa-lac"/>
    <property type="match status" value="1"/>
</dbReference>
<dbReference type="AlphaFoldDB" id="A0A099I8G5"/>
<dbReference type="EMBL" id="JAKTMA010000027">
    <property type="protein sequence ID" value="MCR0234060.1"/>
    <property type="molecule type" value="Genomic_DNA"/>
</dbReference>
<reference evidence="11 13" key="3">
    <citation type="submission" date="2020-02" db="EMBL/GenBank/DDBJ databases">
        <authorList>
            <person name="Kociolek L.K."/>
            <person name="Ozer E.A."/>
        </authorList>
    </citation>
    <scope>NUCLEOTIDE SEQUENCE [LARGE SCALE GENOMIC DNA]</scope>
    <source>
        <strain evidence="11 13">ATCC 14501</strain>
    </source>
</reference>
<dbReference type="GeneID" id="61928249"/>
<dbReference type="GO" id="GO:0009401">
    <property type="term" value="P:phosphoenolpyruvate-dependent sugar phosphotransferase system"/>
    <property type="evidence" value="ECO:0007669"/>
    <property type="project" value="UniProtKB-KW"/>
</dbReference>
<protein>
    <submittedName>
        <fullName evidence="8">PTS cellobiose transporter subunit IIA</fullName>
    </submittedName>
    <submittedName>
        <fullName evidence="9">PTS lactose/cellobiose transporter subunit IIA</fullName>
    </submittedName>
</protein>
<dbReference type="EMBL" id="JQIF01000023">
    <property type="protein sequence ID" value="KGJ53980.1"/>
    <property type="molecule type" value="Genomic_DNA"/>
</dbReference>
<evidence type="ECO:0000313" key="11">
    <source>
        <dbReference type="EMBL" id="QJA04895.1"/>
    </source>
</evidence>
<dbReference type="Pfam" id="PF02255">
    <property type="entry name" value="PTS_IIA"/>
    <property type="match status" value="1"/>
</dbReference>
<reference evidence="10" key="2">
    <citation type="journal article" date="2019" name="Nat. Med.">
        <title>A library of human gut bacterial isolates paired with longitudinal multiomics data enables mechanistic microbiome research.</title>
        <authorList>
            <person name="Poyet M."/>
            <person name="Groussin M."/>
            <person name="Gibbons S.M."/>
            <person name="Avila-Pacheco J."/>
            <person name="Jiang X."/>
            <person name="Kearney S.M."/>
            <person name="Perrotta A.R."/>
            <person name="Berdy B."/>
            <person name="Zhao S."/>
            <person name="Lieberman T.D."/>
            <person name="Swanson P.K."/>
            <person name="Smith M."/>
            <person name="Roesemann S."/>
            <person name="Alexander J.E."/>
            <person name="Rich S.A."/>
            <person name="Livny J."/>
            <person name="Vlamakis H."/>
            <person name="Clish C."/>
            <person name="Bullock K."/>
            <person name="Deik A."/>
            <person name="Scott J."/>
            <person name="Pierce K.A."/>
            <person name="Xavier R.J."/>
            <person name="Alm E.J."/>
        </authorList>
    </citation>
    <scope>NUCLEOTIDE SEQUENCE</scope>
    <source>
        <strain evidence="10">BIOML-A12</strain>
    </source>
</reference>
<sequence>MGSSELEILEIISSVGQARSLYIEAIQEAKSKNYGQCNELVRKGNEQYAKGHRIHQRLVQEEAGGNPVDLNLLLTHAQDLLMSAESFKILCDEFVDLYRKFDELEEKIYEKG</sequence>
<dbReference type="Proteomes" id="UP000503330">
    <property type="component" value="Chromosome"/>
</dbReference>
<evidence type="ECO:0000313" key="8">
    <source>
        <dbReference type="EMBL" id="KGJ53980.1"/>
    </source>
</evidence>
<dbReference type="PROSITE" id="PS51095">
    <property type="entry name" value="PTS_EIIA_TYPE_3"/>
    <property type="match status" value="1"/>
</dbReference>
<dbReference type="Proteomes" id="UP000030008">
    <property type="component" value="Unassembled WGS sequence"/>
</dbReference>
<dbReference type="RefSeq" id="WP_002606422.1">
    <property type="nucleotide sequence ID" value="NZ_AP025565.1"/>
</dbReference>
<dbReference type="Proteomes" id="UP000604383">
    <property type="component" value="Unassembled WGS sequence"/>
</dbReference>
<dbReference type="GO" id="GO:0046872">
    <property type="term" value="F:metal ion binding"/>
    <property type="evidence" value="ECO:0007669"/>
    <property type="project" value="UniProtKB-KW"/>
</dbReference>
<evidence type="ECO:0000256" key="6">
    <source>
        <dbReference type="PIRSR" id="PIRSR000699-2"/>
    </source>
</evidence>